<proteinExistence type="predicted"/>
<comment type="caution">
    <text evidence="6">The sequence shown here is derived from an EMBL/GenBank/DDBJ whole genome shotgun (WGS) entry which is preliminary data.</text>
</comment>
<evidence type="ECO:0000256" key="1">
    <source>
        <dbReference type="ARBA" id="ARBA00001946"/>
    </source>
</evidence>
<evidence type="ECO:0000256" key="2">
    <source>
        <dbReference type="ARBA" id="ARBA00022723"/>
    </source>
</evidence>
<dbReference type="GO" id="GO:0019213">
    <property type="term" value="F:deacetylase activity"/>
    <property type="evidence" value="ECO:0007669"/>
    <property type="project" value="TreeGrafter"/>
</dbReference>
<dbReference type="AlphaFoldDB" id="A0A366HE02"/>
<dbReference type="Proteomes" id="UP000253628">
    <property type="component" value="Unassembled WGS sequence"/>
</dbReference>
<keyword evidence="5" id="KW-0119">Carbohydrate metabolism</keyword>
<sequence>MNTTPDKPKRIVVCADDFGMNSEIDAGILSLAQLGRLSATSCMAGAPMFKQDAPALKASGLQTGLHLNFTEALGASGMFVPLSRLIMRAYARGLDSEAVRGQIVRQLDAFEDVMGREPDFVDGHQHVHQLPQIRTALLTELAQRYAAKLPWLRYTGVRAQPTVPPRLRYKAQIIQTLGANRFANLARGWGFALNAGFLGVYDFQGGAANYEALLQAWLRHAQAGDVLMCHPASSVNASDGLGAQRFAEFQVLAGESAGDWLGEYGISLGPL</sequence>
<dbReference type="GO" id="GO:0005975">
    <property type="term" value="P:carbohydrate metabolic process"/>
    <property type="evidence" value="ECO:0007669"/>
    <property type="project" value="InterPro"/>
</dbReference>
<dbReference type="Pfam" id="PF04794">
    <property type="entry name" value="YdjC"/>
    <property type="match status" value="1"/>
</dbReference>
<dbReference type="GO" id="GO:0046872">
    <property type="term" value="F:metal ion binding"/>
    <property type="evidence" value="ECO:0007669"/>
    <property type="project" value="UniProtKB-KW"/>
</dbReference>
<keyword evidence="2" id="KW-0479">Metal-binding</keyword>
<dbReference type="InterPro" id="IPR006879">
    <property type="entry name" value="YdjC-like"/>
</dbReference>
<dbReference type="Gene3D" id="3.20.20.370">
    <property type="entry name" value="Glycoside hydrolase/deacetylase"/>
    <property type="match status" value="1"/>
</dbReference>
<comment type="cofactor">
    <cofactor evidence="1">
        <name>Mg(2+)</name>
        <dbReference type="ChEBI" id="CHEBI:18420"/>
    </cofactor>
</comment>
<protein>
    <submittedName>
        <fullName evidence="6">Putative glycoside hydrolase/deacetylase ChbG (UPF0249 family)</fullName>
    </submittedName>
</protein>
<keyword evidence="3 6" id="KW-0378">Hydrolase</keyword>
<evidence type="ECO:0000256" key="4">
    <source>
        <dbReference type="ARBA" id="ARBA00022842"/>
    </source>
</evidence>
<keyword evidence="7" id="KW-1185">Reference proteome</keyword>
<reference evidence="6 7" key="1">
    <citation type="submission" date="2018-06" db="EMBL/GenBank/DDBJ databases">
        <title>Genomic Encyclopedia of Type Strains, Phase IV (KMG-IV): sequencing the most valuable type-strain genomes for metagenomic binning, comparative biology and taxonomic classification.</title>
        <authorList>
            <person name="Goeker M."/>
        </authorList>
    </citation>
    <scope>NUCLEOTIDE SEQUENCE [LARGE SCALE GENOMIC DNA]</scope>
    <source>
        <strain evidence="6 7">DSM 25520</strain>
    </source>
</reference>
<dbReference type="PANTHER" id="PTHR31609">
    <property type="entry name" value="YDJC DEACETYLASE FAMILY MEMBER"/>
    <property type="match status" value="1"/>
</dbReference>
<dbReference type="GO" id="GO:0016787">
    <property type="term" value="F:hydrolase activity"/>
    <property type="evidence" value="ECO:0007669"/>
    <property type="project" value="UniProtKB-KW"/>
</dbReference>
<accession>A0A366HE02</accession>
<dbReference type="EMBL" id="QNRQ01000005">
    <property type="protein sequence ID" value="RBP39496.1"/>
    <property type="molecule type" value="Genomic_DNA"/>
</dbReference>
<evidence type="ECO:0000313" key="7">
    <source>
        <dbReference type="Proteomes" id="UP000253628"/>
    </source>
</evidence>
<dbReference type="PANTHER" id="PTHR31609:SF1">
    <property type="entry name" value="CARBOHYDRATE DEACETYLASE"/>
    <property type="match status" value="1"/>
</dbReference>
<evidence type="ECO:0000256" key="3">
    <source>
        <dbReference type="ARBA" id="ARBA00022801"/>
    </source>
</evidence>
<name>A0A366HE02_9BURK</name>
<dbReference type="CDD" id="cd10807">
    <property type="entry name" value="YdjC_like_3"/>
    <property type="match status" value="1"/>
</dbReference>
<dbReference type="InterPro" id="IPR011330">
    <property type="entry name" value="Glyco_hydro/deAcase_b/a-brl"/>
</dbReference>
<evidence type="ECO:0000256" key="5">
    <source>
        <dbReference type="ARBA" id="ARBA00023277"/>
    </source>
</evidence>
<gene>
    <name evidence="6" type="ORF">DFR37_105292</name>
</gene>
<organism evidence="6 7">
    <name type="scientific">Eoetvoesiella caeni</name>
    <dbReference type="NCBI Taxonomy" id="645616"/>
    <lineage>
        <taxon>Bacteria</taxon>
        <taxon>Pseudomonadati</taxon>
        <taxon>Pseudomonadota</taxon>
        <taxon>Betaproteobacteria</taxon>
        <taxon>Burkholderiales</taxon>
        <taxon>Alcaligenaceae</taxon>
        <taxon>Eoetvoesiella</taxon>
    </lineage>
</organism>
<evidence type="ECO:0000313" key="6">
    <source>
        <dbReference type="EMBL" id="RBP39496.1"/>
    </source>
</evidence>
<dbReference type="SUPFAM" id="SSF88713">
    <property type="entry name" value="Glycoside hydrolase/deacetylase"/>
    <property type="match status" value="1"/>
</dbReference>
<keyword evidence="4" id="KW-0460">Magnesium</keyword>